<keyword evidence="2" id="KW-1185">Reference proteome</keyword>
<name>A0ACB7EQ94_NIBAL</name>
<evidence type="ECO:0000313" key="1">
    <source>
        <dbReference type="EMBL" id="KAG8004394.1"/>
    </source>
</evidence>
<gene>
    <name evidence="1" type="primary">ZBED4</name>
    <name evidence="1" type="ORF">GBF38_007734</name>
</gene>
<dbReference type="Proteomes" id="UP000805704">
    <property type="component" value="Chromosome 24"/>
</dbReference>
<proteinExistence type="predicted"/>
<accession>A0ACB7EQ94</accession>
<reference evidence="1" key="1">
    <citation type="submission" date="2020-04" db="EMBL/GenBank/DDBJ databases">
        <title>A chromosome-scale assembly and high-density genetic map of the yellow drum (Nibea albiflora) genome.</title>
        <authorList>
            <person name="Xu D."/>
            <person name="Zhang W."/>
            <person name="Chen R."/>
            <person name="Tan P."/>
            <person name="Wang L."/>
            <person name="Song H."/>
            <person name="Tian L."/>
            <person name="Zhu Q."/>
            <person name="Wang B."/>
        </authorList>
    </citation>
    <scope>NUCLEOTIDE SEQUENCE</scope>
    <source>
        <strain evidence="1">ZJHYS-2018</strain>
    </source>
</reference>
<organism evidence="1 2">
    <name type="scientific">Nibea albiflora</name>
    <name type="common">Yellow drum</name>
    <name type="synonym">Corvina albiflora</name>
    <dbReference type="NCBI Taxonomy" id="240163"/>
    <lineage>
        <taxon>Eukaryota</taxon>
        <taxon>Metazoa</taxon>
        <taxon>Chordata</taxon>
        <taxon>Craniata</taxon>
        <taxon>Vertebrata</taxon>
        <taxon>Euteleostomi</taxon>
        <taxon>Actinopterygii</taxon>
        <taxon>Neopterygii</taxon>
        <taxon>Teleostei</taxon>
        <taxon>Neoteleostei</taxon>
        <taxon>Acanthomorphata</taxon>
        <taxon>Eupercaria</taxon>
        <taxon>Sciaenidae</taxon>
        <taxon>Nibea</taxon>
    </lineage>
</organism>
<protein>
    <submittedName>
        <fullName evidence="1">Zinc finger BED domain-containing protein 4</fullName>
    </submittedName>
</protein>
<sequence length="183" mass="20526">MASRASLYGNPWILLWLVSVSIIIVLSLERAFKPANSTNLVSSPYPARRRRTLENKDGCLNQYKKLELDYEEGATTTFEFDLCDAMNCPDISPGRWRRGILYLCRSKRVDSGCKKELGNHRGTSRCDTLILATGQEQDGEDHNSIKLQKTQAGEVQLSVGNVRTGQWPWEKGNSVDFVLGTAD</sequence>
<feature type="non-terminal residue" evidence="1">
    <location>
        <position position="183"/>
    </location>
</feature>
<evidence type="ECO:0000313" key="2">
    <source>
        <dbReference type="Proteomes" id="UP000805704"/>
    </source>
</evidence>
<dbReference type="EMBL" id="CM024812">
    <property type="protein sequence ID" value="KAG8004394.1"/>
    <property type="molecule type" value="Genomic_DNA"/>
</dbReference>
<comment type="caution">
    <text evidence="1">The sequence shown here is derived from an EMBL/GenBank/DDBJ whole genome shotgun (WGS) entry which is preliminary data.</text>
</comment>